<dbReference type="RefSeq" id="XP_022660041.1">
    <property type="nucleotide sequence ID" value="XM_022804306.1"/>
</dbReference>
<accession>A0A7M7K2W9</accession>
<evidence type="ECO:0000313" key="4">
    <source>
        <dbReference type="Proteomes" id="UP000594260"/>
    </source>
</evidence>
<feature type="signal peptide" evidence="2">
    <location>
        <begin position="1"/>
        <end position="24"/>
    </location>
</feature>
<dbReference type="Proteomes" id="UP000594260">
    <property type="component" value="Unplaced"/>
</dbReference>
<sequence>MRVGTIVLLVSVIALVCLANSADAAKKSESGKSGKGFENGQQGAVSKDRSMKRGVKASKYSKEANVKENIDKSGRNEKAAYYSKNQKVKGQKQTKVKKSKRVAEQSVSEEAIAVPEKCPECEPAPECPQCPVCQAAAEAVTATAAEIAEDGVVVEEACEATIEAGLFCDRSCSCVQGTVCFAAAADASHGICKVPESEDLNMGVYLS</sequence>
<reference evidence="3" key="1">
    <citation type="submission" date="2021-01" db="UniProtKB">
        <authorList>
            <consortium name="EnsemblMetazoa"/>
        </authorList>
    </citation>
    <scope>IDENTIFICATION</scope>
</reference>
<keyword evidence="4" id="KW-1185">Reference proteome</keyword>
<dbReference type="InParanoid" id="A0A7M7K2W9"/>
<dbReference type="OrthoDB" id="10564612at2759"/>
<dbReference type="GeneID" id="111249867"/>
<feature type="region of interest" description="Disordered" evidence="1">
    <location>
        <begin position="81"/>
        <end position="101"/>
    </location>
</feature>
<keyword evidence="2" id="KW-0732">Signal</keyword>
<dbReference type="KEGG" id="vde:111249867"/>
<evidence type="ECO:0000313" key="3">
    <source>
        <dbReference type="EnsemblMetazoa" id="XP_022660041"/>
    </source>
</evidence>
<protein>
    <submittedName>
        <fullName evidence="3">Uncharacterized protein</fullName>
    </submittedName>
</protein>
<evidence type="ECO:0000256" key="1">
    <source>
        <dbReference type="SAM" id="MobiDB-lite"/>
    </source>
</evidence>
<proteinExistence type="predicted"/>
<dbReference type="EnsemblMetazoa" id="XM_022804306">
    <property type="protein sequence ID" value="XP_022660041"/>
    <property type="gene ID" value="LOC111249867"/>
</dbReference>
<feature type="region of interest" description="Disordered" evidence="1">
    <location>
        <begin position="27"/>
        <end position="60"/>
    </location>
</feature>
<feature type="compositionally biased region" description="Basic residues" evidence="1">
    <location>
        <begin position="86"/>
        <end position="100"/>
    </location>
</feature>
<dbReference type="OMA" id="PAKYHKQ"/>
<feature type="chain" id="PRO_5029468229" evidence="2">
    <location>
        <begin position="25"/>
        <end position="207"/>
    </location>
</feature>
<evidence type="ECO:0000256" key="2">
    <source>
        <dbReference type="SAM" id="SignalP"/>
    </source>
</evidence>
<organism evidence="3 4">
    <name type="scientific">Varroa destructor</name>
    <name type="common">Honeybee mite</name>
    <dbReference type="NCBI Taxonomy" id="109461"/>
    <lineage>
        <taxon>Eukaryota</taxon>
        <taxon>Metazoa</taxon>
        <taxon>Ecdysozoa</taxon>
        <taxon>Arthropoda</taxon>
        <taxon>Chelicerata</taxon>
        <taxon>Arachnida</taxon>
        <taxon>Acari</taxon>
        <taxon>Parasitiformes</taxon>
        <taxon>Mesostigmata</taxon>
        <taxon>Gamasina</taxon>
        <taxon>Dermanyssoidea</taxon>
        <taxon>Varroidae</taxon>
        <taxon>Varroa</taxon>
    </lineage>
</organism>
<name>A0A7M7K2W9_VARDE</name>
<dbReference type="AlphaFoldDB" id="A0A7M7K2W9"/>